<dbReference type="GO" id="GO:0016829">
    <property type="term" value="F:lyase activity"/>
    <property type="evidence" value="ECO:0007669"/>
    <property type="project" value="UniProtKB-KW"/>
</dbReference>
<sequence>MESAIDKHLLCPRLRARRIEDDYTPPFPAWVGRADPAITRYVMAYLGVQSKGESQLGAACAALRQIVQSLEHGAGPRYHDMAHYQDASGYDNLFVIAYWDNPATFARWQRDETVEAWWSGKETGHQGLGFFREIISPGVERFETLYAMPEGMEGVGLAMGERSGEIQEHGYWGSMRDRVPLSQTDGMAASGELKAERSTQRVRVCGHENLVVIRSGQDWSETEGQERQLYLGEMEPVLRAGMDFLRDQGLPVGCYSNRYVQHIDAHGQPMEKRFSVSHWRSMSALERWSESHPTHIEIFGTFMRMVQTLGGQLKWKGYHEVSVLRAQDQHYDYINCHPGTGLMAGV</sequence>
<dbReference type="GO" id="GO:0046872">
    <property type="term" value="F:metal ion binding"/>
    <property type="evidence" value="ECO:0007669"/>
    <property type="project" value="UniProtKB-KW"/>
</dbReference>
<comment type="caution">
    <text evidence="7">The sequence shown here is derived from an EMBL/GenBank/DDBJ whole genome shotgun (WGS) entry which is preliminary data.</text>
</comment>
<keyword evidence="4" id="KW-0408">Iron</keyword>
<evidence type="ECO:0000256" key="4">
    <source>
        <dbReference type="ARBA" id="ARBA00023004"/>
    </source>
</evidence>
<dbReference type="Proteomes" id="UP000186736">
    <property type="component" value="Unassembled WGS sequence"/>
</dbReference>
<dbReference type="OrthoDB" id="3807625at2"/>
<comment type="cofactor">
    <cofactor evidence="1">
        <name>heme b</name>
        <dbReference type="ChEBI" id="CHEBI:60344"/>
    </cofactor>
</comment>
<accession>A0A1Q9QYR2</accession>
<organism evidence="7 8">
    <name type="scientific">Pseudomonas putida</name>
    <name type="common">Arthrobacter siderocapsulatus</name>
    <dbReference type="NCBI Taxonomy" id="303"/>
    <lineage>
        <taxon>Bacteria</taxon>
        <taxon>Pseudomonadati</taxon>
        <taxon>Pseudomonadota</taxon>
        <taxon>Gammaproteobacteria</taxon>
        <taxon>Pseudomonadales</taxon>
        <taxon>Pseudomonadaceae</taxon>
        <taxon>Pseudomonas</taxon>
    </lineage>
</organism>
<keyword evidence="2" id="KW-0349">Heme</keyword>
<dbReference type="AlphaFoldDB" id="A0A1Q9QYR2"/>
<dbReference type="RefSeq" id="WP_075805418.1">
    <property type="nucleotide sequence ID" value="NZ_MKZO01000047.1"/>
</dbReference>
<evidence type="ECO:0000256" key="6">
    <source>
        <dbReference type="ARBA" id="ARBA00034312"/>
    </source>
</evidence>
<proteinExistence type="inferred from homology"/>
<evidence type="ECO:0000256" key="3">
    <source>
        <dbReference type="ARBA" id="ARBA00022723"/>
    </source>
</evidence>
<evidence type="ECO:0000313" key="7">
    <source>
        <dbReference type="EMBL" id="OLS60296.1"/>
    </source>
</evidence>
<dbReference type="Pfam" id="PF13816">
    <property type="entry name" value="Dehydratase_hem"/>
    <property type="match status" value="1"/>
</dbReference>
<evidence type="ECO:0000256" key="2">
    <source>
        <dbReference type="ARBA" id="ARBA00022617"/>
    </source>
</evidence>
<reference evidence="7 8" key="1">
    <citation type="submission" date="2016-10" db="EMBL/GenBank/DDBJ databases">
        <title>Genome Sequence of Pseudomonas putida GM4FR.</title>
        <authorList>
            <person name="Poehlein A."/>
            <person name="Wemheuer F."/>
            <person name="Hollensteiner J."/>
            <person name="Wemheuer B."/>
        </authorList>
    </citation>
    <scope>NUCLEOTIDE SEQUENCE [LARGE SCALE GENOMIC DNA]</scope>
    <source>
        <strain evidence="7 8">GM4FR</strain>
    </source>
</reference>
<name>A0A1Q9QYR2_PSEPU</name>
<dbReference type="EMBL" id="MKZO01000047">
    <property type="protein sequence ID" value="OLS60296.1"/>
    <property type="molecule type" value="Genomic_DNA"/>
</dbReference>
<comment type="similarity">
    <text evidence="6">Belongs to the heme-containing dehydratase family.</text>
</comment>
<protein>
    <submittedName>
        <fullName evidence="7">Phenylacetaldoxime dehydratase</fullName>
        <ecNumber evidence="7">4.99.1.7</ecNumber>
    </submittedName>
</protein>
<dbReference type="EC" id="4.99.1.7" evidence="7"/>
<dbReference type="InterPro" id="IPR025702">
    <property type="entry name" value="OXD"/>
</dbReference>
<gene>
    <name evidence="7" type="primary">oxd</name>
    <name evidence="7" type="ORF">PSEMO_47070</name>
</gene>
<keyword evidence="5 7" id="KW-0456">Lyase</keyword>
<evidence type="ECO:0000313" key="8">
    <source>
        <dbReference type="Proteomes" id="UP000186736"/>
    </source>
</evidence>
<evidence type="ECO:0000256" key="5">
    <source>
        <dbReference type="ARBA" id="ARBA00023239"/>
    </source>
</evidence>
<keyword evidence="3" id="KW-0479">Metal-binding</keyword>
<evidence type="ECO:0000256" key="1">
    <source>
        <dbReference type="ARBA" id="ARBA00001970"/>
    </source>
</evidence>